<dbReference type="GO" id="GO:0016791">
    <property type="term" value="F:phosphatase activity"/>
    <property type="evidence" value="ECO:0007669"/>
    <property type="project" value="InterPro"/>
</dbReference>
<protein>
    <submittedName>
        <fullName evidence="3">Related to PSR1-plasma membrane phosphatase required for sodium stress response</fullName>
    </submittedName>
</protein>
<organism evidence="3 4">
    <name type="scientific">Serendipita indica (strain DSM 11827)</name>
    <name type="common">Root endophyte fungus</name>
    <name type="synonym">Piriformospora indica</name>
    <dbReference type="NCBI Taxonomy" id="1109443"/>
    <lineage>
        <taxon>Eukaryota</taxon>
        <taxon>Fungi</taxon>
        <taxon>Dikarya</taxon>
        <taxon>Basidiomycota</taxon>
        <taxon>Agaricomycotina</taxon>
        <taxon>Agaricomycetes</taxon>
        <taxon>Sebacinales</taxon>
        <taxon>Serendipitaceae</taxon>
        <taxon>Serendipita</taxon>
    </lineage>
</organism>
<feature type="compositionally biased region" description="Polar residues" evidence="1">
    <location>
        <begin position="1"/>
        <end position="23"/>
    </location>
</feature>
<dbReference type="Proteomes" id="UP000007148">
    <property type="component" value="Unassembled WGS sequence"/>
</dbReference>
<feature type="compositionally biased region" description="Polar residues" evidence="1">
    <location>
        <begin position="151"/>
        <end position="162"/>
    </location>
</feature>
<dbReference type="OrthoDB" id="277011at2759"/>
<dbReference type="SMART" id="SM00577">
    <property type="entry name" value="CPDc"/>
    <property type="match status" value="1"/>
</dbReference>
<proteinExistence type="predicted"/>
<dbReference type="InterPro" id="IPR023214">
    <property type="entry name" value="HAD_sf"/>
</dbReference>
<dbReference type="PANTHER" id="PTHR12210">
    <property type="entry name" value="DULLARD PROTEIN PHOSPHATASE"/>
    <property type="match status" value="1"/>
</dbReference>
<dbReference type="InParanoid" id="G4TLU1"/>
<dbReference type="NCBIfam" id="TIGR02251">
    <property type="entry name" value="HIF-SF_euk"/>
    <property type="match status" value="1"/>
</dbReference>
<dbReference type="InterPro" id="IPR011948">
    <property type="entry name" value="Dullard_phosphatase"/>
</dbReference>
<evidence type="ECO:0000313" key="3">
    <source>
        <dbReference type="EMBL" id="CCA72284.1"/>
    </source>
</evidence>
<name>G4TLU1_SERID</name>
<sequence length="479" mass="52125">MPTRTNNTAHGQDSPTLTGSATLAANDDHDTMNKTTNDRAGKPPSKLNENNNDAKADSTKKKKKQGFWSRLLGCFNPSNAFDDDKLDKASNDVGKQASKDAAHLQGKRKPSKDAEAVSNIPTEETAVSASSTAPPASSTVGVGPRRPAVHGTTSSTRNSSVLNRNSQVIHPQLLIPNGPVVITAPSTPAYNTFDLDADPDVVIQPTPKGATALLPVDETEGVTSGAVQPPGGVAHPEKDSPIGLLGVSGTTEKEESERGTVTDDDYHDAKEEDDIDAEEMRLIMNAGSGIPIVDGKPKPLLPPIAERHKGRKCLVLDMDETLLHSSFKLMPQHDFTVPVEIEWQWHNAYVLKRPGVEEFLRRMGEIYEVVVYTASVSKYADPVLDKVDVHKAVTHRLFRESCYNHRGNYVKDLSMLGRPLETCIILDNSPASYLFNPNNAVPVTTWFNDPLDTELTDLIDFLTDLATVDDVRPLLARDC</sequence>
<comment type="caution">
    <text evidence="3">The sequence shown here is derived from an EMBL/GenBank/DDBJ whole genome shotgun (WGS) entry which is preliminary data.</text>
</comment>
<dbReference type="HOGENOM" id="CLU_020262_9_2_1"/>
<gene>
    <name evidence="3" type="ORF">PIIN_06218</name>
</gene>
<evidence type="ECO:0000313" key="4">
    <source>
        <dbReference type="Proteomes" id="UP000007148"/>
    </source>
</evidence>
<dbReference type="CDD" id="cd07521">
    <property type="entry name" value="HAD_FCP1-like"/>
    <property type="match status" value="1"/>
</dbReference>
<dbReference type="PROSITE" id="PS50969">
    <property type="entry name" value="FCP1"/>
    <property type="match status" value="1"/>
</dbReference>
<dbReference type="STRING" id="1109443.G4TLU1"/>
<feature type="region of interest" description="Disordered" evidence="1">
    <location>
        <begin position="91"/>
        <end position="162"/>
    </location>
</feature>
<reference evidence="3 4" key="1">
    <citation type="journal article" date="2011" name="PLoS Pathog.">
        <title>Endophytic Life Strategies Decoded by Genome and Transcriptome Analyses of the Mutualistic Root Symbiont Piriformospora indica.</title>
        <authorList>
            <person name="Zuccaro A."/>
            <person name="Lahrmann U."/>
            <person name="Guldener U."/>
            <person name="Langen G."/>
            <person name="Pfiffi S."/>
            <person name="Biedenkopf D."/>
            <person name="Wong P."/>
            <person name="Samans B."/>
            <person name="Grimm C."/>
            <person name="Basiewicz M."/>
            <person name="Murat C."/>
            <person name="Martin F."/>
            <person name="Kogel K.H."/>
        </authorList>
    </citation>
    <scope>NUCLEOTIDE SEQUENCE [LARGE SCALE GENOMIC DNA]</scope>
    <source>
        <strain evidence="3 4">DSM 11827</strain>
    </source>
</reference>
<feature type="compositionally biased region" description="Basic and acidic residues" evidence="1">
    <location>
        <begin position="26"/>
        <end position="41"/>
    </location>
</feature>
<dbReference type="Pfam" id="PF03031">
    <property type="entry name" value="NIF"/>
    <property type="match status" value="1"/>
</dbReference>
<evidence type="ECO:0000259" key="2">
    <source>
        <dbReference type="PROSITE" id="PS50969"/>
    </source>
</evidence>
<dbReference type="AlphaFoldDB" id="G4TLU1"/>
<accession>G4TLU1</accession>
<dbReference type="InterPro" id="IPR004274">
    <property type="entry name" value="FCP1_dom"/>
</dbReference>
<dbReference type="Gene3D" id="3.40.50.1000">
    <property type="entry name" value="HAD superfamily/HAD-like"/>
    <property type="match status" value="1"/>
</dbReference>
<evidence type="ECO:0000256" key="1">
    <source>
        <dbReference type="SAM" id="MobiDB-lite"/>
    </source>
</evidence>
<dbReference type="eggNOG" id="KOG1605">
    <property type="taxonomic scope" value="Eukaryota"/>
</dbReference>
<feature type="region of interest" description="Disordered" evidence="1">
    <location>
        <begin position="1"/>
        <end position="66"/>
    </location>
</feature>
<keyword evidence="4" id="KW-1185">Reference proteome</keyword>
<dbReference type="FunFam" id="3.40.50.1000:FF:000093">
    <property type="entry name" value="NLI interacting factor-like phosphatase family protein"/>
    <property type="match status" value="1"/>
</dbReference>
<feature type="region of interest" description="Disordered" evidence="1">
    <location>
        <begin position="221"/>
        <end position="242"/>
    </location>
</feature>
<dbReference type="InterPro" id="IPR050365">
    <property type="entry name" value="TIM50"/>
</dbReference>
<feature type="compositionally biased region" description="Low complexity" evidence="1">
    <location>
        <begin position="121"/>
        <end position="140"/>
    </location>
</feature>
<dbReference type="SUPFAM" id="SSF56784">
    <property type="entry name" value="HAD-like"/>
    <property type="match status" value="1"/>
</dbReference>
<dbReference type="InterPro" id="IPR036412">
    <property type="entry name" value="HAD-like_sf"/>
</dbReference>
<feature type="domain" description="FCP1 homology" evidence="2">
    <location>
        <begin position="307"/>
        <end position="465"/>
    </location>
</feature>
<dbReference type="EMBL" id="CAFZ01000156">
    <property type="protein sequence ID" value="CCA72284.1"/>
    <property type="molecule type" value="Genomic_DNA"/>
</dbReference>